<dbReference type="PANTHER" id="PTHR38790">
    <property type="entry name" value="2EXR DOMAIN-CONTAINING PROTEIN-RELATED"/>
    <property type="match status" value="1"/>
</dbReference>
<dbReference type="AlphaFoldDB" id="A0A6A7AKY3"/>
<reference evidence="2" key="1">
    <citation type="journal article" date="2020" name="Stud. Mycol.">
        <title>101 Dothideomycetes genomes: a test case for predicting lifestyles and emergence of pathogens.</title>
        <authorList>
            <person name="Haridas S."/>
            <person name="Albert R."/>
            <person name="Binder M."/>
            <person name="Bloem J."/>
            <person name="Labutti K."/>
            <person name="Salamov A."/>
            <person name="Andreopoulos B."/>
            <person name="Baker S."/>
            <person name="Barry K."/>
            <person name="Bills G."/>
            <person name="Bluhm B."/>
            <person name="Cannon C."/>
            <person name="Castanera R."/>
            <person name="Culley D."/>
            <person name="Daum C."/>
            <person name="Ezra D."/>
            <person name="Gonzalez J."/>
            <person name="Henrissat B."/>
            <person name="Kuo A."/>
            <person name="Liang C."/>
            <person name="Lipzen A."/>
            <person name="Lutzoni F."/>
            <person name="Magnuson J."/>
            <person name="Mondo S."/>
            <person name="Nolan M."/>
            <person name="Ohm R."/>
            <person name="Pangilinan J."/>
            <person name="Park H.-J."/>
            <person name="Ramirez L."/>
            <person name="Alfaro M."/>
            <person name="Sun H."/>
            <person name="Tritt A."/>
            <person name="Yoshinaga Y."/>
            <person name="Zwiers L.-H."/>
            <person name="Turgeon B."/>
            <person name="Goodwin S."/>
            <person name="Spatafora J."/>
            <person name="Crous P."/>
            <person name="Grigoriev I."/>
        </authorList>
    </citation>
    <scope>NUCLEOTIDE SEQUENCE</scope>
    <source>
        <strain evidence="2">CBS 113818</strain>
    </source>
</reference>
<evidence type="ECO:0000256" key="1">
    <source>
        <dbReference type="SAM" id="MobiDB-lite"/>
    </source>
</evidence>
<gene>
    <name evidence="2" type="ORF">CC86DRAFT_399985</name>
</gene>
<feature type="region of interest" description="Disordered" evidence="1">
    <location>
        <begin position="1"/>
        <end position="21"/>
    </location>
</feature>
<dbReference type="EMBL" id="MU006216">
    <property type="protein sequence ID" value="KAF2833358.1"/>
    <property type="molecule type" value="Genomic_DNA"/>
</dbReference>
<dbReference type="OrthoDB" id="5413827at2759"/>
<sequence length="454" mass="51930">MSSTSSSAKPTDDASGQPEPLVWRDEHGYRMDMNGFLNVTPMGAEKTITKKNAQDSPLLGLPPEIRNMIWKYVLGRQKIKLSATRYPDTYYLASPARGTALIWFDLLCVCRQIYAEAALLPRALNTPTFPNFSTFLKKVATGKLHHTQSVSLRTILKCLKTNKELEKLVPVSAFEPFKTVDISLYVGDETRGVQERVETALRARFVGKEVSIRFHDSYEWMMLEWGKSSPRNLTRAQPVNKNGNSARPKRGVHGFHKFKNGLLNLTPVSDDELALCDRNARDSELLHLPPDIGAMIWSYALGGQTIFLLPKPDPMAAVCDPKDRFPLLSVCRQIYSEAALLPRTLSTFAFWRPMDYLDYANSRLTKHARYIKLRVMFWNINQWHFSGPQSRDIRTLEILSFDWHYRPGSEHKMIRENEVKKIFAGKHLVLRYVDSDKEFNKAWRGEGEGEACTK</sequence>
<organism evidence="2 3">
    <name type="scientific">Ophiobolus disseminans</name>
    <dbReference type="NCBI Taxonomy" id="1469910"/>
    <lineage>
        <taxon>Eukaryota</taxon>
        <taxon>Fungi</taxon>
        <taxon>Dikarya</taxon>
        <taxon>Ascomycota</taxon>
        <taxon>Pezizomycotina</taxon>
        <taxon>Dothideomycetes</taxon>
        <taxon>Pleosporomycetidae</taxon>
        <taxon>Pleosporales</taxon>
        <taxon>Pleosporineae</taxon>
        <taxon>Phaeosphaeriaceae</taxon>
        <taxon>Ophiobolus</taxon>
    </lineage>
</organism>
<dbReference type="Proteomes" id="UP000799424">
    <property type="component" value="Unassembled WGS sequence"/>
</dbReference>
<accession>A0A6A7AKY3</accession>
<name>A0A6A7AKY3_9PLEO</name>
<keyword evidence="3" id="KW-1185">Reference proteome</keyword>
<proteinExistence type="predicted"/>
<evidence type="ECO:0000313" key="2">
    <source>
        <dbReference type="EMBL" id="KAF2833358.1"/>
    </source>
</evidence>
<evidence type="ECO:0000313" key="3">
    <source>
        <dbReference type="Proteomes" id="UP000799424"/>
    </source>
</evidence>
<protein>
    <submittedName>
        <fullName evidence="2">Uncharacterized protein</fullName>
    </submittedName>
</protein>
<dbReference type="PANTHER" id="PTHR38790:SF4">
    <property type="entry name" value="2EXR DOMAIN-CONTAINING PROTEIN"/>
    <property type="match status" value="1"/>
</dbReference>